<dbReference type="EMBL" id="JAPQES010000001">
    <property type="protein sequence ID" value="MCY6369402.1"/>
    <property type="molecule type" value="Genomic_DNA"/>
</dbReference>
<comment type="caution">
    <text evidence="2">The sequence shown here is derived from an EMBL/GenBank/DDBJ whole genome shotgun (WGS) entry which is preliminary data.</text>
</comment>
<sequence>MGSSGVLKEIEKALINGESRESLNKKYNKASVTRVYNRLKKEGNIKINESNEDNEKELEKLLKEALNLINNERKYEITISVKKKIDNINNSNGEILNPFKLYDELNRESMANELKEKDRNYLIKIIKKYFNYNSKLLKGYTNEQLAVYIRSEVEKVLSIGSCFK</sequence>
<evidence type="ECO:0000313" key="3">
    <source>
        <dbReference type="Proteomes" id="UP001079657"/>
    </source>
</evidence>
<protein>
    <submittedName>
        <fullName evidence="2">Uncharacterized protein</fullName>
    </submittedName>
</protein>
<proteinExistence type="predicted"/>
<name>A0ABT4CK21_9CLOT</name>
<evidence type="ECO:0000313" key="2">
    <source>
        <dbReference type="EMBL" id="MCY6369402.1"/>
    </source>
</evidence>
<evidence type="ECO:0000256" key="1">
    <source>
        <dbReference type="SAM" id="Coils"/>
    </source>
</evidence>
<keyword evidence="1" id="KW-0175">Coiled coil</keyword>
<feature type="coiled-coil region" evidence="1">
    <location>
        <begin position="44"/>
        <end position="71"/>
    </location>
</feature>
<organism evidence="2 3">
    <name type="scientific">Clostridium ganghwense</name>
    <dbReference type="NCBI Taxonomy" id="312089"/>
    <lineage>
        <taxon>Bacteria</taxon>
        <taxon>Bacillati</taxon>
        <taxon>Bacillota</taxon>
        <taxon>Clostridia</taxon>
        <taxon>Eubacteriales</taxon>
        <taxon>Clostridiaceae</taxon>
        <taxon>Clostridium</taxon>
    </lineage>
</organism>
<keyword evidence="3" id="KW-1185">Reference proteome</keyword>
<dbReference type="Proteomes" id="UP001079657">
    <property type="component" value="Unassembled WGS sequence"/>
</dbReference>
<dbReference type="RefSeq" id="WP_268047745.1">
    <property type="nucleotide sequence ID" value="NZ_JAPQES010000001.1"/>
</dbReference>
<gene>
    <name evidence="2" type="ORF">OXH55_01915</name>
</gene>
<accession>A0ABT4CK21</accession>
<reference evidence="2" key="1">
    <citation type="submission" date="2022-12" db="EMBL/GenBank/DDBJ databases">
        <authorList>
            <person name="Wang J."/>
        </authorList>
    </citation>
    <scope>NUCLEOTIDE SEQUENCE</scope>
    <source>
        <strain evidence="2">HY-42-06</strain>
    </source>
</reference>